<evidence type="ECO:0000259" key="3">
    <source>
        <dbReference type="PROSITE" id="PS51000"/>
    </source>
</evidence>
<dbReference type="Pfam" id="PF08279">
    <property type="entry name" value="HTH_11"/>
    <property type="match status" value="1"/>
</dbReference>
<keyword evidence="5" id="KW-1185">Reference proteome</keyword>
<dbReference type="InterPro" id="IPR026881">
    <property type="entry name" value="WYL_dom"/>
</dbReference>
<dbReference type="RefSeq" id="WP_010475667.1">
    <property type="nucleotide sequence ID" value="NZ_CP095474.1"/>
</dbReference>
<dbReference type="EMBL" id="CP095474">
    <property type="protein sequence ID" value="URN14617.1"/>
    <property type="molecule type" value="Genomic_DNA"/>
</dbReference>
<organism evidence="4 5">
    <name type="scientific">Streptomyces sudanensis</name>
    <dbReference type="NCBI Taxonomy" id="436397"/>
    <lineage>
        <taxon>Bacteria</taxon>
        <taxon>Bacillati</taxon>
        <taxon>Actinomycetota</taxon>
        <taxon>Actinomycetes</taxon>
        <taxon>Kitasatosporales</taxon>
        <taxon>Streptomycetaceae</taxon>
        <taxon>Streptomyces</taxon>
    </lineage>
</organism>
<dbReference type="SUPFAM" id="SSF46785">
    <property type="entry name" value="Winged helix' DNA-binding domain"/>
    <property type="match status" value="1"/>
</dbReference>
<feature type="domain" description="HTH deoR-type" evidence="3">
    <location>
        <begin position="2"/>
        <end position="68"/>
    </location>
</feature>
<gene>
    <name evidence="4" type="ORF">MW084_00315</name>
</gene>
<dbReference type="InterPro" id="IPR036390">
    <property type="entry name" value="WH_DNA-bd_sf"/>
</dbReference>
<evidence type="ECO:0000313" key="5">
    <source>
        <dbReference type="Proteomes" id="UP001056383"/>
    </source>
</evidence>
<dbReference type="InterPro" id="IPR013196">
    <property type="entry name" value="HTH_11"/>
</dbReference>
<dbReference type="PANTHER" id="PTHR34580:SF1">
    <property type="entry name" value="PROTEIN PAFC"/>
    <property type="match status" value="1"/>
</dbReference>
<sequence length="313" mass="35237">MTPDRFFSLLLALQTREAVTAADLAEQTGVSVRTALRDLRWLQEAGFPVLVERGRWGGVRLLPGGALDTSRLTPAERDHLVLHGLDDEQRHQLGAGTESRRARAKLAARRQPTASRLPISAVVVTDNSPWFGRDAEGADPSAVVGDVRRGVRLRIRYRRSEDTEPTWQVVDPYGLLAKAGRWYLVADRRAVPRLYALERLVDWRPMRAPRRLRPETTLADVVAELTSRWQTAGAVQVHARLAARQLDRARRILGSRMTVHSHTDEEVAITVACRETEDVRQLLPFADDLIVTGPPEARDRIRELAARTLHRYA</sequence>
<evidence type="ECO:0000313" key="4">
    <source>
        <dbReference type="EMBL" id="URN14617.1"/>
    </source>
</evidence>
<reference evidence="4" key="1">
    <citation type="submission" date="2022-04" db="EMBL/GenBank/DDBJ databases">
        <title>Systematic whole-genome sequencing reveals an unexpected diversity among actinomycetoma pathogens and provides insights into their antibacterial susceptibilities.</title>
        <authorList>
            <person name="Watson A.K."/>
            <person name="Kepplinger B."/>
            <person name="Bakhiet S.M."/>
            <person name="Mhmoud N.A."/>
            <person name="Chapman J."/>
            <person name="Allenby N."/>
            <person name="Mickiewicz K."/>
            <person name="Goodfellow M."/>
            <person name="Fahal A.H."/>
            <person name="Errington J."/>
        </authorList>
    </citation>
    <scope>NUCLEOTIDE SEQUENCE</scope>
    <source>
        <strain evidence="4">SD 504</strain>
    </source>
</reference>
<evidence type="ECO:0000256" key="1">
    <source>
        <dbReference type="ARBA" id="ARBA00023015"/>
    </source>
</evidence>
<dbReference type="PANTHER" id="PTHR34580">
    <property type="match status" value="1"/>
</dbReference>
<evidence type="ECO:0000256" key="2">
    <source>
        <dbReference type="ARBA" id="ARBA00023163"/>
    </source>
</evidence>
<dbReference type="Proteomes" id="UP001056383">
    <property type="component" value="Chromosome"/>
</dbReference>
<keyword evidence="1" id="KW-0805">Transcription regulation</keyword>
<dbReference type="Gene3D" id="1.10.10.10">
    <property type="entry name" value="Winged helix-like DNA-binding domain superfamily/Winged helix DNA-binding domain"/>
    <property type="match status" value="1"/>
</dbReference>
<dbReference type="Pfam" id="PF13280">
    <property type="entry name" value="WYL"/>
    <property type="match status" value="1"/>
</dbReference>
<protein>
    <submittedName>
        <fullName evidence="4">WYL domain-containing protein</fullName>
    </submittedName>
</protein>
<dbReference type="InterPro" id="IPR001034">
    <property type="entry name" value="DeoR_HTH"/>
</dbReference>
<name>A0ABY4T7D9_9ACTN</name>
<dbReference type="InterPro" id="IPR036388">
    <property type="entry name" value="WH-like_DNA-bd_sf"/>
</dbReference>
<dbReference type="PROSITE" id="PS52050">
    <property type="entry name" value="WYL"/>
    <property type="match status" value="1"/>
</dbReference>
<keyword evidence="2" id="KW-0804">Transcription</keyword>
<accession>A0ABY4T7D9</accession>
<dbReference type="InterPro" id="IPR051534">
    <property type="entry name" value="CBASS_pafABC_assoc_protein"/>
</dbReference>
<proteinExistence type="predicted"/>
<dbReference type="PROSITE" id="PS51000">
    <property type="entry name" value="HTH_DEOR_2"/>
    <property type="match status" value="1"/>
</dbReference>